<reference evidence="11" key="5">
    <citation type="journal article" date="2021" name="G3 (Bethesda)">
        <title>Aegilops tauschii genome assembly Aet v5.0 features greater sequence contiguity and improved annotation.</title>
        <authorList>
            <person name="Wang L."/>
            <person name="Zhu T."/>
            <person name="Rodriguez J.C."/>
            <person name="Deal K.R."/>
            <person name="Dubcovsky J."/>
            <person name="McGuire P.E."/>
            <person name="Lux T."/>
            <person name="Spannagl M."/>
            <person name="Mayer K.F.X."/>
            <person name="Baldrich P."/>
            <person name="Meyers B.C."/>
            <person name="Huo N."/>
            <person name="Gu Y.Q."/>
            <person name="Zhou H."/>
            <person name="Devos K.M."/>
            <person name="Bennetzen J.L."/>
            <person name="Unver T."/>
            <person name="Budak H."/>
            <person name="Gulick P.J."/>
            <person name="Galiba G."/>
            <person name="Kalapos B."/>
            <person name="Nelson D.R."/>
            <person name="Li P."/>
            <person name="You F.M."/>
            <person name="Luo M.C."/>
            <person name="Dvorak J."/>
        </authorList>
    </citation>
    <scope>NUCLEOTIDE SEQUENCE [LARGE SCALE GENOMIC DNA]</scope>
    <source>
        <strain evidence="11">cv. AL8/78</strain>
    </source>
</reference>
<feature type="compositionally biased region" description="Basic residues" evidence="10">
    <location>
        <begin position="23"/>
        <end position="32"/>
    </location>
</feature>
<feature type="compositionally biased region" description="Low complexity" evidence="10">
    <location>
        <begin position="1"/>
        <end position="22"/>
    </location>
</feature>
<feature type="compositionally biased region" description="Basic residues" evidence="10">
    <location>
        <begin position="52"/>
        <end position="68"/>
    </location>
</feature>
<protein>
    <recommendedName>
        <fullName evidence="13">Cytochrome P450</fullName>
    </recommendedName>
</protein>
<keyword evidence="6" id="KW-0472">Membrane</keyword>
<dbReference type="GO" id="GO:0020037">
    <property type="term" value="F:heme binding"/>
    <property type="evidence" value="ECO:0007669"/>
    <property type="project" value="InterPro"/>
</dbReference>
<feature type="compositionally biased region" description="Basic residues" evidence="10">
    <location>
        <begin position="176"/>
        <end position="191"/>
    </location>
</feature>
<dbReference type="GO" id="GO:0004497">
    <property type="term" value="F:monooxygenase activity"/>
    <property type="evidence" value="ECO:0007669"/>
    <property type="project" value="UniProtKB-KW"/>
</dbReference>
<dbReference type="InterPro" id="IPR002401">
    <property type="entry name" value="Cyt_P450_E_grp-I"/>
</dbReference>
<dbReference type="InterPro" id="IPR051996">
    <property type="entry name" value="Cytochrome_P450_78A"/>
</dbReference>
<dbReference type="PRINTS" id="PR00463">
    <property type="entry name" value="EP450I"/>
</dbReference>
<dbReference type="SUPFAM" id="SSF48264">
    <property type="entry name" value="Cytochrome P450"/>
    <property type="match status" value="1"/>
</dbReference>
<evidence type="ECO:0000313" key="11">
    <source>
        <dbReference type="EnsemblPlants" id="AET4Gv20778100.2"/>
    </source>
</evidence>
<dbReference type="AlphaFoldDB" id="A0A453J389"/>
<keyword evidence="4" id="KW-0812">Transmembrane</keyword>
<organism evidence="11 12">
    <name type="scientific">Aegilops tauschii subsp. strangulata</name>
    <name type="common">Goatgrass</name>
    <dbReference type="NCBI Taxonomy" id="200361"/>
    <lineage>
        <taxon>Eukaryota</taxon>
        <taxon>Viridiplantae</taxon>
        <taxon>Streptophyta</taxon>
        <taxon>Embryophyta</taxon>
        <taxon>Tracheophyta</taxon>
        <taxon>Spermatophyta</taxon>
        <taxon>Magnoliopsida</taxon>
        <taxon>Liliopsida</taxon>
        <taxon>Poales</taxon>
        <taxon>Poaceae</taxon>
        <taxon>BOP clade</taxon>
        <taxon>Pooideae</taxon>
        <taxon>Triticodae</taxon>
        <taxon>Triticeae</taxon>
        <taxon>Triticinae</taxon>
        <taxon>Aegilops</taxon>
    </lineage>
</organism>
<evidence type="ECO:0000256" key="8">
    <source>
        <dbReference type="ARBA" id="ARBA00023004"/>
    </source>
</evidence>
<dbReference type="Pfam" id="PF00067">
    <property type="entry name" value="p450"/>
    <property type="match status" value="1"/>
</dbReference>
<evidence type="ECO:0000256" key="9">
    <source>
        <dbReference type="ARBA" id="ARBA00023033"/>
    </source>
</evidence>
<evidence type="ECO:0000256" key="3">
    <source>
        <dbReference type="ARBA" id="ARBA00022617"/>
    </source>
</evidence>
<feature type="compositionally biased region" description="Low complexity" evidence="10">
    <location>
        <begin position="39"/>
        <end position="51"/>
    </location>
</feature>
<evidence type="ECO:0000256" key="10">
    <source>
        <dbReference type="SAM" id="MobiDB-lite"/>
    </source>
</evidence>
<evidence type="ECO:0000313" key="12">
    <source>
        <dbReference type="Proteomes" id="UP000015105"/>
    </source>
</evidence>
<evidence type="ECO:0000256" key="4">
    <source>
        <dbReference type="ARBA" id="ARBA00022692"/>
    </source>
</evidence>
<reference evidence="12" key="2">
    <citation type="journal article" date="2017" name="Nat. Plants">
        <title>The Aegilops tauschii genome reveals multiple impacts of transposons.</title>
        <authorList>
            <person name="Zhao G."/>
            <person name="Zou C."/>
            <person name="Li K."/>
            <person name="Wang K."/>
            <person name="Li T."/>
            <person name="Gao L."/>
            <person name="Zhang X."/>
            <person name="Wang H."/>
            <person name="Yang Z."/>
            <person name="Liu X."/>
            <person name="Jiang W."/>
            <person name="Mao L."/>
            <person name="Kong X."/>
            <person name="Jiao Y."/>
            <person name="Jia J."/>
        </authorList>
    </citation>
    <scope>NUCLEOTIDE SEQUENCE [LARGE SCALE GENOMIC DNA]</scope>
    <source>
        <strain evidence="12">cv. AL8/78</strain>
    </source>
</reference>
<comment type="cofactor">
    <cofactor evidence="1">
        <name>heme</name>
        <dbReference type="ChEBI" id="CHEBI:30413"/>
    </cofactor>
</comment>
<dbReference type="Proteomes" id="UP000015105">
    <property type="component" value="Chromosome 4D"/>
</dbReference>
<keyword evidence="9" id="KW-0503">Monooxygenase</keyword>
<keyword evidence="5" id="KW-0479">Metal-binding</keyword>
<evidence type="ECO:0000256" key="5">
    <source>
        <dbReference type="ARBA" id="ARBA00022723"/>
    </source>
</evidence>
<keyword evidence="6" id="KW-1133">Transmembrane helix</keyword>
<reference evidence="11" key="4">
    <citation type="submission" date="2019-03" db="UniProtKB">
        <authorList>
            <consortium name="EnsemblPlants"/>
        </authorList>
    </citation>
    <scope>IDENTIFICATION</scope>
</reference>
<evidence type="ECO:0000256" key="1">
    <source>
        <dbReference type="ARBA" id="ARBA00001971"/>
    </source>
</evidence>
<dbReference type="InterPro" id="IPR036396">
    <property type="entry name" value="Cyt_P450_sf"/>
</dbReference>
<dbReference type="Gene3D" id="1.10.630.10">
    <property type="entry name" value="Cytochrome P450"/>
    <property type="match status" value="1"/>
</dbReference>
<dbReference type="InterPro" id="IPR001128">
    <property type="entry name" value="Cyt_P450"/>
</dbReference>
<evidence type="ECO:0000256" key="6">
    <source>
        <dbReference type="ARBA" id="ARBA00022989"/>
    </source>
</evidence>
<evidence type="ECO:0008006" key="13">
    <source>
        <dbReference type="Google" id="ProtNLM"/>
    </source>
</evidence>
<keyword evidence="8" id="KW-0408">Iron</keyword>
<reference evidence="12" key="1">
    <citation type="journal article" date="2014" name="Science">
        <title>Ancient hybridizations among the ancestral genomes of bread wheat.</title>
        <authorList>
            <consortium name="International Wheat Genome Sequencing Consortium,"/>
            <person name="Marcussen T."/>
            <person name="Sandve S.R."/>
            <person name="Heier L."/>
            <person name="Spannagl M."/>
            <person name="Pfeifer M."/>
            <person name="Jakobsen K.S."/>
            <person name="Wulff B.B."/>
            <person name="Steuernagel B."/>
            <person name="Mayer K.F."/>
            <person name="Olsen O.A."/>
        </authorList>
    </citation>
    <scope>NUCLEOTIDE SEQUENCE [LARGE SCALE GENOMIC DNA]</scope>
    <source>
        <strain evidence="12">cv. AL8/78</strain>
    </source>
</reference>
<keyword evidence="7" id="KW-0560">Oxidoreductase</keyword>
<feature type="region of interest" description="Disordered" evidence="10">
    <location>
        <begin position="1"/>
        <end position="122"/>
    </location>
</feature>
<keyword evidence="12" id="KW-1185">Reference proteome</keyword>
<sequence>PLAGRRGGAPARGQAAHGAVARPRPRRRRVPPGRRQGDPRQPGLRRAPAQPRRLRPHVPPLHRLRRARALLARAPPRRVGPPVRPEAGRRLHAVPRARRRRRGRGAARRRGGRGGAARGPPPRLALLHHAVRVRQGVRRVGAAVVVRRGGGAAGDGARRVRAPGEGELVRLLPGAGRRRPAGHRGPVRRAHAAGEPLRARHHPGAPRQGDDRRRRRRGAARLRRYIAFPAGQRGARRRRHRRSALDAMAVLMEWAMARLVLHRDVQAKVHRELDEVVGRSSPVAEPSLPALPYLQALIKEALRVHPPGPLLSWRHRAITDTYVDGHLVPAGTTAMVNQWAMSRDPEVWDAPLEFRPERFLAGGEAPDVSVLGADG</sequence>
<feature type="region of interest" description="Disordered" evidence="10">
    <location>
        <begin position="175"/>
        <end position="218"/>
    </location>
</feature>
<dbReference type="GO" id="GO:0005506">
    <property type="term" value="F:iron ion binding"/>
    <property type="evidence" value="ECO:0007669"/>
    <property type="project" value="InterPro"/>
</dbReference>
<dbReference type="PANTHER" id="PTHR47946">
    <property type="entry name" value="CYTOCHROME P450 78A7-RELATED"/>
    <property type="match status" value="1"/>
</dbReference>
<dbReference type="PANTHER" id="PTHR47946:SF27">
    <property type="entry name" value="OS03G0134500 PROTEIN"/>
    <property type="match status" value="1"/>
</dbReference>
<reference evidence="11" key="3">
    <citation type="journal article" date="2017" name="Nature">
        <title>Genome sequence of the progenitor of the wheat D genome Aegilops tauschii.</title>
        <authorList>
            <person name="Luo M.C."/>
            <person name="Gu Y.Q."/>
            <person name="Puiu D."/>
            <person name="Wang H."/>
            <person name="Twardziok S.O."/>
            <person name="Deal K.R."/>
            <person name="Huo N."/>
            <person name="Zhu T."/>
            <person name="Wang L."/>
            <person name="Wang Y."/>
            <person name="McGuire P.E."/>
            <person name="Liu S."/>
            <person name="Long H."/>
            <person name="Ramasamy R.K."/>
            <person name="Rodriguez J.C."/>
            <person name="Van S.L."/>
            <person name="Yuan L."/>
            <person name="Wang Z."/>
            <person name="Xia Z."/>
            <person name="Xiao L."/>
            <person name="Anderson O.D."/>
            <person name="Ouyang S."/>
            <person name="Liang Y."/>
            <person name="Zimin A.V."/>
            <person name="Pertea G."/>
            <person name="Qi P."/>
            <person name="Bennetzen J.L."/>
            <person name="Dai X."/>
            <person name="Dawson M.W."/>
            <person name="Muller H.G."/>
            <person name="Kugler K."/>
            <person name="Rivarola-Duarte L."/>
            <person name="Spannagl M."/>
            <person name="Mayer K.F.X."/>
            <person name="Lu F.H."/>
            <person name="Bevan M.W."/>
            <person name="Leroy P."/>
            <person name="Li P."/>
            <person name="You F.M."/>
            <person name="Sun Q."/>
            <person name="Liu Z."/>
            <person name="Lyons E."/>
            <person name="Wicker T."/>
            <person name="Salzberg S.L."/>
            <person name="Devos K.M."/>
            <person name="Dvorak J."/>
        </authorList>
    </citation>
    <scope>NUCLEOTIDE SEQUENCE [LARGE SCALE GENOMIC DNA]</scope>
    <source>
        <strain evidence="11">cv. AL8/78</strain>
    </source>
</reference>
<evidence type="ECO:0000256" key="2">
    <source>
        <dbReference type="ARBA" id="ARBA00010617"/>
    </source>
</evidence>
<feature type="compositionally biased region" description="Basic residues" evidence="10">
    <location>
        <begin position="90"/>
        <end position="112"/>
    </location>
</feature>
<dbReference type="Gramene" id="AET4Gv20778100.2">
    <property type="protein sequence ID" value="AET4Gv20778100.2"/>
    <property type="gene ID" value="AET4Gv20778100"/>
</dbReference>
<keyword evidence="3" id="KW-0349">Heme</keyword>
<dbReference type="EnsemblPlants" id="AET4Gv20778100.2">
    <property type="protein sequence ID" value="AET4Gv20778100.2"/>
    <property type="gene ID" value="AET4Gv20778100"/>
</dbReference>
<evidence type="ECO:0000256" key="7">
    <source>
        <dbReference type="ARBA" id="ARBA00023002"/>
    </source>
</evidence>
<name>A0A453J389_AEGTS</name>
<dbReference type="GO" id="GO:0016705">
    <property type="term" value="F:oxidoreductase activity, acting on paired donors, with incorporation or reduction of molecular oxygen"/>
    <property type="evidence" value="ECO:0007669"/>
    <property type="project" value="InterPro"/>
</dbReference>
<accession>A0A453J389</accession>
<comment type="similarity">
    <text evidence="2">Belongs to the cytochrome P450 family.</text>
</comment>
<proteinExistence type="inferred from homology"/>